<dbReference type="AlphaFoldDB" id="A0A4Y7JSS7"/>
<dbReference type="Proteomes" id="UP000316621">
    <property type="component" value="Chromosome 5"/>
</dbReference>
<evidence type="ECO:0000313" key="2">
    <source>
        <dbReference type="Proteomes" id="UP000316621"/>
    </source>
</evidence>
<accession>A0A4Y7JSS7</accession>
<keyword evidence="2" id="KW-1185">Reference proteome</keyword>
<organism evidence="1 2">
    <name type="scientific">Papaver somniferum</name>
    <name type="common">Opium poppy</name>
    <dbReference type="NCBI Taxonomy" id="3469"/>
    <lineage>
        <taxon>Eukaryota</taxon>
        <taxon>Viridiplantae</taxon>
        <taxon>Streptophyta</taxon>
        <taxon>Embryophyta</taxon>
        <taxon>Tracheophyta</taxon>
        <taxon>Spermatophyta</taxon>
        <taxon>Magnoliopsida</taxon>
        <taxon>Ranunculales</taxon>
        <taxon>Papaveraceae</taxon>
        <taxon>Papaveroideae</taxon>
        <taxon>Papaver</taxon>
    </lineage>
</organism>
<dbReference type="EMBL" id="CM010719">
    <property type="protein sequence ID" value="RZC63767.1"/>
    <property type="molecule type" value="Genomic_DNA"/>
</dbReference>
<gene>
    <name evidence="1" type="ORF">C5167_025511</name>
</gene>
<reference evidence="1 2" key="1">
    <citation type="journal article" date="2018" name="Science">
        <title>The opium poppy genome and morphinan production.</title>
        <authorList>
            <person name="Guo L."/>
            <person name="Winzer T."/>
            <person name="Yang X."/>
            <person name="Li Y."/>
            <person name="Ning Z."/>
            <person name="He Z."/>
            <person name="Teodor R."/>
            <person name="Lu Y."/>
            <person name="Bowser T.A."/>
            <person name="Graham I.A."/>
            <person name="Ye K."/>
        </authorList>
    </citation>
    <scope>NUCLEOTIDE SEQUENCE [LARGE SCALE GENOMIC DNA]</scope>
    <source>
        <strain evidence="2">cv. HN1</strain>
        <tissue evidence="1">Leaves</tissue>
    </source>
</reference>
<protein>
    <submittedName>
        <fullName evidence="1">Uncharacterized protein</fullName>
    </submittedName>
</protein>
<evidence type="ECO:0000313" key="1">
    <source>
        <dbReference type="EMBL" id="RZC63767.1"/>
    </source>
</evidence>
<proteinExistence type="predicted"/>
<dbReference type="Gramene" id="RZC63767">
    <property type="protein sequence ID" value="RZC63767"/>
    <property type="gene ID" value="C5167_025511"/>
</dbReference>
<sequence>MQLKVVVEMNHLIVQKLSMPNLMHNCGYGLSGILASLKGVSEVRFQDPNAETNNRVSRDEDSDVDYFLRSEAKKILVFYVLTAMTKTMQLVYSNSNNAEFPHLQTPIVQIKDDRNQ</sequence>
<name>A0A4Y7JSS7_PAPSO</name>